<accession>A0AAW1JS63</accession>
<dbReference type="EMBL" id="JBDFQZ010000007">
    <property type="protein sequence ID" value="KAK9707145.1"/>
    <property type="molecule type" value="Genomic_DNA"/>
</dbReference>
<dbReference type="GO" id="GO:0008948">
    <property type="term" value="F:oxaloacetate decarboxylase activity"/>
    <property type="evidence" value="ECO:0007669"/>
    <property type="project" value="UniProtKB-EC"/>
</dbReference>
<comment type="cofactor">
    <cofactor evidence="8">
        <name>Mg(2+)</name>
        <dbReference type="ChEBI" id="CHEBI:18420"/>
    </cofactor>
</comment>
<comment type="caution">
    <text evidence="10">The sequence shown here is derived from an EMBL/GenBank/DDBJ whole genome shotgun (WGS) entry which is preliminary data.</text>
</comment>
<dbReference type="NCBIfam" id="NF006875">
    <property type="entry name" value="PRK09372.1"/>
    <property type="match status" value="1"/>
</dbReference>
<dbReference type="GO" id="GO:0008428">
    <property type="term" value="F:ribonuclease inhibitor activity"/>
    <property type="evidence" value="ECO:0007669"/>
    <property type="project" value="InterPro"/>
</dbReference>
<dbReference type="InterPro" id="IPR010203">
    <property type="entry name" value="RraA"/>
</dbReference>
<evidence type="ECO:0000256" key="6">
    <source>
        <dbReference type="ARBA" id="ARBA00025046"/>
    </source>
</evidence>
<evidence type="ECO:0000256" key="9">
    <source>
        <dbReference type="RuleBase" id="RU004338"/>
    </source>
</evidence>
<comment type="cofactor">
    <cofactor evidence="9">
        <name>a divalent metal cation</name>
        <dbReference type="ChEBI" id="CHEBI:60240"/>
    </cofactor>
</comment>
<dbReference type="CDD" id="cd16841">
    <property type="entry name" value="RraA_family"/>
    <property type="match status" value="1"/>
</dbReference>
<dbReference type="GO" id="GO:0051252">
    <property type="term" value="P:regulation of RNA metabolic process"/>
    <property type="evidence" value="ECO:0007669"/>
    <property type="project" value="InterPro"/>
</dbReference>
<protein>
    <recommendedName>
        <fullName evidence="9">4-hydroxy-4-methyl-2-oxoglutarate aldolase</fullName>
        <shortName evidence="9">HMG aldolase</shortName>
        <ecNumber evidence="9">4.1.1.112</ecNumber>
        <ecNumber evidence="9">4.1.3.17</ecNumber>
    </recommendedName>
    <alternativeName>
        <fullName evidence="9">Oxaloacetate decarboxylase</fullName>
    </alternativeName>
</protein>
<dbReference type="EC" id="4.1.3.17" evidence="9"/>
<evidence type="ECO:0000313" key="11">
    <source>
        <dbReference type="Proteomes" id="UP001443914"/>
    </source>
</evidence>
<comment type="catalytic activity">
    <reaction evidence="7 9">
        <text>oxaloacetate + H(+) = pyruvate + CO2</text>
        <dbReference type="Rhea" id="RHEA:15641"/>
        <dbReference type="ChEBI" id="CHEBI:15361"/>
        <dbReference type="ChEBI" id="CHEBI:15378"/>
        <dbReference type="ChEBI" id="CHEBI:16452"/>
        <dbReference type="ChEBI" id="CHEBI:16526"/>
        <dbReference type="EC" id="4.1.1.112"/>
    </reaction>
</comment>
<evidence type="ECO:0000256" key="1">
    <source>
        <dbReference type="ARBA" id="ARBA00001342"/>
    </source>
</evidence>
<dbReference type="PANTHER" id="PTHR33254:SF4">
    <property type="entry name" value="4-HYDROXY-4-METHYL-2-OXOGLUTARATE ALDOLASE 3-RELATED"/>
    <property type="match status" value="1"/>
</dbReference>
<feature type="binding site" evidence="8">
    <location>
        <position position="103"/>
    </location>
    <ligand>
        <name>Mg(2+)</name>
        <dbReference type="ChEBI" id="CHEBI:18420"/>
    </ligand>
</feature>
<dbReference type="GO" id="GO:0046872">
    <property type="term" value="F:metal ion binding"/>
    <property type="evidence" value="ECO:0007669"/>
    <property type="project" value="UniProtKB-KW"/>
</dbReference>
<name>A0AAW1JS63_SAPOF</name>
<evidence type="ECO:0000256" key="8">
    <source>
        <dbReference type="PIRSR" id="PIRSR605493-1"/>
    </source>
</evidence>
<organism evidence="10 11">
    <name type="scientific">Saponaria officinalis</name>
    <name type="common">Common soapwort</name>
    <name type="synonym">Lychnis saponaria</name>
    <dbReference type="NCBI Taxonomy" id="3572"/>
    <lineage>
        <taxon>Eukaryota</taxon>
        <taxon>Viridiplantae</taxon>
        <taxon>Streptophyta</taxon>
        <taxon>Embryophyta</taxon>
        <taxon>Tracheophyta</taxon>
        <taxon>Spermatophyta</taxon>
        <taxon>Magnoliopsida</taxon>
        <taxon>eudicotyledons</taxon>
        <taxon>Gunneridae</taxon>
        <taxon>Pentapetalae</taxon>
        <taxon>Caryophyllales</taxon>
        <taxon>Caryophyllaceae</taxon>
        <taxon>Caryophylleae</taxon>
        <taxon>Saponaria</taxon>
    </lineage>
</organism>
<comment type="subunit">
    <text evidence="3 9">Homotrimer.</text>
</comment>
<proteinExistence type="inferred from homology"/>
<dbReference type="SUPFAM" id="SSF89562">
    <property type="entry name" value="RraA-like"/>
    <property type="match status" value="1"/>
</dbReference>
<feature type="binding site" evidence="8">
    <location>
        <position position="102"/>
    </location>
    <ligand>
        <name>substrate</name>
    </ligand>
</feature>
<sequence length="168" mass="18133">MVATTDICDANSTLLTTGELKVLYPLFKPYGKRQTFNGQVITVRVFEDNVIVRTLLESTEHQGKVLVVDGGGSMRCALMGGNLGQIAQTNGWVGIVVNGCVRDVDEINECDIGVWALGTSPVKSKKVGVGEKNVSVYFGGCLIHYGDWLWADHDGILVSKHQLSCTSS</sequence>
<keyword evidence="5 9" id="KW-0456">Lyase</keyword>
<evidence type="ECO:0000313" key="10">
    <source>
        <dbReference type="EMBL" id="KAK9707145.1"/>
    </source>
</evidence>
<reference evidence="10" key="1">
    <citation type="submission" date="2024-03" db="EMBL/GenBank/DDBJ databases">
        <title>WGS assembly of Saponaria officinalis var. Norfolk2.</title>
        <authorList>
            <person name="Jenkins J."/>
            <person name="Shu S."/>
            <person name="Grimwood J."/>
            <person name="Barry K."/>
            <person name="Goodstein D."/>
            <person name="Schmutz J."/>
            <person name="Leebens-Mack J."/>
            <person name="Osbourn A."/>
        </authorList>
    </citation>
    <scope>NUCLEOTIDE SEQUENCE [LARGE SCALE GENOMIC DNA]</scope>
    <source>
        <strain evidence="10">JIC</strain>
    </source>
</reference>
<dbReference type="PANTHER" id="PTHR33254">
    <property type="entry name" value="4-HYDROXY-4-METHYL-2-OXOGLUTARATE ALDOLASE 3-RELATED"/>
    <property type="match status" value="1"/>
</dbReference>
<keyword evidence="8" id="KW-0460">Magnesium</keyword>
<feature type="binding site" evidence="8">
    <location>
        <begin position="80"/>
        <end position="83"/>
    </location>
    <ligand>
        <name>substrate</name>
    </ligand>
</feature>
<comment type="function">
    <text evidence="6 9">Catalyzes the aldol cleavage of 4-hydroxy-4-methyl-2-oxoglutarate (HMG) into 2 molecules of pyruvate. Also contains a secondary oxaloacetate (OAA) decarboxylase activity due to the common pyruvate enolate transition state formed following C-C bond cleavage in the retro-aldol and decarboxylation reactions.</text>
</comment>
<evidence type="ECO:0000256" key="7">
    <source>
        <dbReference type="ARBA" id="ARBA00047973"/>
    </source>
</evidence>
<dbReference type="AlphaFoldDB" id="A0AAW1JS63"/>
<dbReference type="GO" id="GO:0047443">
    <property type="term" value="F:4-hydroxy-4-methyl-2-oxoglutarate aldolase activity"/>
    <property type="evidence" value="ECO:0007669"/>
    <property type="project" value="UniProtKB-EC"/>
</dbReference>
<gene>
    <name evidence="10" type="ORF">RND81_07G175600</name>
</gene>
<evidence type="ECO:0000256" key="3">
    <source>
        <dbReference type="ARBA" id="ARBA00011233"/>
    </source>
</evidence>
<comment type="similarity">
    <text evidence="2 9">Belongs to the class II aldolase/RraA-like family.</text>
</comment>
<keyword evidence="4 8" id="KW-0479">Metal-binding</keyword>
<dbReference type="InterPro" id="IPR036704">
    <property type="entry name" value="RraA/RraA-like_sf"/>
</dbReference>
<evidence type="ECO:0000256" key="4">
    <source>
        <dbReference type="ARBA" id="ARBA00022723"/>
    </source>
</evidence>
<keyword evidence="11" id="KW-1185">Reference proteome</keyword>
<dbReference type="Proteomes" id="UP001443914">
    <property type="component" value="Unassembled WGS sequence"/>
</dbReference>
<comment type="catalytic activity">
    <reaction evidence="1 9">
        <text>4-hydroxy-4-methyl-2-oxoglutarate = 2 pyruvate</text>
        <dbReference type="Rhea" id="RHEA:22748"/>
        <dbReference type="ChEBI" id="CHEBI:15361"/>
        <dbReference type="ChEBI" id="CHEBI:58276"/>
        <dbReference type="EC" id="4.1.3.17"/>
    </reaction>
</comment>
<evidence type="ECO:0000256" key="2">
    <source>
        <dbReference type="ARBA" id="ARBA00008621"/>
    </source>
</evidence>
<dbReference type="Pfam" id="PF03737">
    <property type="entry name" value="RraA-like"/>
    <property type="match status" value="1"/>
</dbReference>
<dbReference type="Gene3D" id="3.50.30.40">
    <property type="entry name" value="Ribonuclease E inhibitor RraA/RraA-like"/>
    <property type="match status" value="1"/>
</dbReference>
<dbReference type="InterPro" id="IPR005493">
    <property type="entry name" value="RraA/RraA-like"/>
</dbReference>
<dbReference type="NCBIfam" id="TIGR01935">
    <property type="entry name" value="NOT-MenG"/>
    <property type="match status" value="1"/>
</dbReference>
<dbReference type="EC" id="4.1.1.112" evidence="9"/>
<evidence type="ECO:0000256" key="5">
    <source>
        <dbReference type="ARBA" id="ARBA00023239"/>
    </source>
</evidence>